<protein>
    <submittedName>
        <fullName evidence="3">Uncharacterized protein</fullName>
    </submittedName>
</protein>
<feature type="transmembrane region" description="Helical" evidence="2">
    <location>
        <begin position="104"/>
        <end position="126"/>
    </location>
</feature>
<reference evidence="3" key="1">
    <citation type="submission" date="2021-04" db="EMBL/GenBank/DDBJ databases">
        <title>Draft Genome Sequence of Pandoravirus japonicus, Isolated from the Sabaishi River of Niigata, Japan.</title>
        <authorList>
            <person name="Hosokawa N."/>
            <person name="Takahashi H."/>
            <person name="Aoki K."/>
            <person name="Takemura M."/>
        </authorList>
    </citation>
    <scope>NUCLEOTIDE SEQUENCE</scope>
</reference>
<dbReference type="Proteomes" id="UP001253637">
    <property type="component" value="Segment"/>
</dbReference>
<keyword evidence="2" id="KW-1133">Transmembrane helix</keyword>
<accession>A0A811BP76</accession>
<dbReference type="EMBL" id="LC625835">
    <property type="protein sequence ID" value="BCU02776.1"/>
    <property type="molecule type" value="Genomic_DNA"/>
</dbReference>
<name>A0A811BP76_9VIRU</name>
<sequence length="253" mass="27344">MNADPLDLIAAVETLTERGPVDDDAMRHQATAATVPPSTIEPLSDDADHAGFLSDALCQLHTPQPTSSFCTGQGGHDDDDNSDLDMGRRRRTRHRHGDDHADTWPYQMMGMALVALAVSIFVVTIMRPLPASNVDGASGNTTEATIVDRAPVLSPCYCTMGSHRGPTIEGRLTVNGSSGSCACTWPVEQQSHVEAAKRWARNAFSNADVLIEPVKVALFIVAVFLAVNFSISLCLWAVFLLCGSRRHVVIYSR</sequence>
<evidence type="ECO:0000313" key="4">
    <source>
        <dbReference type="Proteomes" id="UP001253637"/>
    </source>
</evidence>
<feature type="transmembrane region" description="Helical" evidence="2">
    <location>
        <begin position="216"/>
        <end position="243"/>
    </location>
</feature>
<feature type="region of interest" description="Disordered" evidence="1">
    <location>
        <begin position="68"/>
        <end position="101"/>
    </location>
</feature>
<evidence type="ECO:0000256" key="2">
    <source>
        <dbReference type="SAM" id="Phobius"/>
    </source>
</evidence>
<evidence type="ECO:0000256" key="1">
    <source>
        <dbReference type="SAM" id="MobiDB-lite"/>
    </source>
</evidence>
<proteinExistence type="predicted"/>
<organism evidence="3 4">
    <name type="scientific">Pandoravirus japonicus</name>
    <dbReference type="NCBI Taxonomy" id="2823154"/>
    <lineage>
        <taxon>Viruses</taxon>
        <taxon>Pandoravirus</taxon>
    </lineage>
</organism>
<evidence type="ECO:0000313" key="3">
    <source>
        <dbReference type="EMBL" id="BCU02776.1"/>
    </source>
</evidence>
<keyword evidence="2" id="KW-0472">Membrane</keyword>
<keyword evidence="2" id="KW-0812">Transmembrane</keyword>